<dbReference type="Pfam" id="PF00515">
    <property type="entry name" value="TPR_1"/>
    <property type="match status" value="1"/>
</dbReference>
<gene>
    <name evidence="4" type="ORF">H8K52_07650</name>
</gene>
<dbReference type="PROSITE" id="PS50005">
    <property type="entry name" value="TPR"/>
    <property type="match status" value="6"/>
</dbReference>
<keyword evidence="5" id="KW-1185">Reference proteome</keyword>
<dbReference type="PROSITE" id="PS50293">
    <property type="entry name" value="TPR_REGION"/>
    <property type="match status" value="1"/>
</dbReference>
<dbReference type="InterPro" id="IPR011990">
    <property type="entry name" value="TPR-like_helical_dom_sf"/>
</dbReference>
<evidence type="ECO:0000256" key="2">
    <source>
        <dbReference type="ARBA" id="ARBA00022803"/>
    </source>
</evidence>
<dbReference type="SMART" id="SM00028">
    <property type="entry name" value="TPR"/>
    <property type="match status" value="7"/>
</dbReference>
<dbReference type="Pfam" id="PF01075">
    <property type="entry name" value="Glyco_transf_9"/>
    <property type="match status" value="1"/>
</dbReference>
<feature type="repeat" description="TPR" evidence="3">
    <location>
        <begin position="207"/>
        <end position="240"/>
    </location>
</feature>
<feature type="repeat" description="TPR" evidence="3">
    <location>
        <begin position="173"/>
        <end position="206"/>
    </location>
</feature>
<dbReference type="InterPro" id="IPR051685">
    <property type="entry name" value="Ycf3/AcsC/BcsC/TPR_MFPF"/>
</dbReference>
<dbReference type="Pfam" id="PF13181">
    <property type="entry name" value="TPR_8"/>
    <property type="match status" value="1"/>
</dbReference>
<dbReference type="SUPFAM" id="SSF53756">
    <property type="entry name" value="UDP-Glycosyltransferase/glycogen phosphorylase"/>
    <property type="match status" value="2"/>
</dbReference>
<dbReference type="SUPFAM" id="SSF48452">
    <property type="entry name" value="TPR-like"/>
    <property type="match status" value="2"/>
</dbReference>
<dbReference type="RefSeq" id="WP_186922308.1">
    <property type="nucleotide sequence ID" value="NZ_JACOFW010000006.1"/>
</dbReference>
<keyword evidence="1" id="KW-0677">Repeat</keyword>
<feature type="repeat" description="TPR" evidence="3">
    <location>
        <begin position="638"/>
        <end position="671"/>
    </location>
</feature>
<evidence type="ECO:0000256" key="1">
    <source>
        <dbReference type="ARBA" id="ARBA00022737"/>
    </source>
</evidence>
<evidence type="ECO:0000313" key="5">
    <source>
        <dbReference type="Proteomes" id="UP000648257"/>
    </source>
</evidence>
<name>A0ABR6X2U1_9BURK</name>
<dbReference type="PANTHER" id="PTHR44943:SF8">
    <property type="entry name" value="TPR REPEAT-CONTAINING PROTEIN MJ0263"/>
    <property type="match status" value="1"/>
</dbReference>
<dbReference type="PANTHER" id="PTHR44943">
    <property type="entry name" value="CELLULOSE SYNTHASE OPERON PROTEIN C"/>
    <property type="match status" value="1"/>
</dbReference>
<evidence type="ECO:0000313" key="4">
    <source>
        <dbReference type="EMBL" id="MBC3807219.1"/>
    </source>
</evidence>
<accession>A0ABR6X2U1</accession>
<evidence type="ECO:0000256" key="3">
    <source>
        <dbReference type="PROSITE-ProRule" id="PRU00339"/>
    </source>
</evidence>
<protein>
    <submittedName>
        <fullName evidence="4">Tetratricopeptide repeat protein</fullName>
    </submittedName>
</protein>
<dbReference type="InterPro" id="IPR002201">
    <property type="entry name" value="Glyco_trans_9"/>
</dbReference>
<keyword evidence="2 3" id="KW-0802">TPR repeat</keyword>
<reference evidence="4 5" key="1">
    <citation type="submission" date="2020-08" db="EMBL/GenBank/DDBJ databases">
        <title>Novel species isolated from subtropical streams in China.</title>
        <authorList>
            <person name="Lu H."/>
        </authorList>
    </citation>
    <scope>NUCLEOTIDE SEQUENCE [LARGE SCALE GENOMIC DNA]</scope>
    <source>
        <strain evidence="4 5">KACC 16656</strain>
    </source>
</reference>
<feature type="repeat" description="TPR" evidence="3">
    <location>
        <begin position="37"/>
        <end position="70"/>
    </location>
</feature>
<feature type="repeat" description="TPR" evidence="3">
    <location>
        <begin position="71"/>
        <end position="104"/>
    </location>
</feature>
<dbReference type="Proteomes" id="UP000648257">
    <property type="component" value="Unassembled WGS sequence"/>
</dbReference>
<dbReference type="Gene3D" id="3.40.50.2000">
    <property type="entry name" value="Glycogen Phosphorylase B"/>
    <property type="match status" value="2"/>
</dbReference>
<comment type="caution">
    <text evidence="4">The sequence shown here is derived from an EMBL/GenBank/DDBJ whole genome shotgun (WGS) entry which is preliminary data.</text>
</comment>
<organism evidence="4 5">
    <name type="scientific">Undibacterium seohonense</name>
    <dbReference type="NCBI Taxonomy" id="1344950"/>
    <lineage>
        <taxon>Bacteria</taxon>
        <taxon>Pseudomonadati</taxon>
        <taxon>Pseudomonadota</taxon>
        <taxon>Betaproteobacteria</taxon>
        <taxon>Burkholderiales</taxon>
        <taxon>Oxalobacteraceae</taxon>
        <taxon>Undibacterium</taxon>
    </lineage>
</organism>
<dbReference type="EMBL" id="JACOFW010000006">
    <property type="protein sequence ID" value="MBC3807219.1"/>
    <property type="molecule type" value="Genomic_DNA"/>
</dbReference>
<proteinExistence type="predicted"/>
<feature type="repeat" description="TPR" evidence="3">
    <location>
        <begin position="241"/>
        <end position="274"/>
    </location>
</feature>
<sequence>MTTASNFKTIFQDHQAGKLAEALTGYLRLLEQEPQHVDALVSLATLYLQLGKPAESAHYFETALAIQPRKLLARHNYALCLKQQKKYDQALAQFDLAIAVDPQYELAYKNKFALLEQLGRQAERLAGLQEARQLLPHSLDLTLLLVASLREAKHDTQALQHIEHLLSLKPKLVMAHNTRGNILLDLGRADDAVQAYLQAIQLQADYAKAHGNLAIAYLSLAKYEQALASFDRALQLDPELPGMRNNRANALQNLHRFDEAVQAYDEILKRDPRDNIAAANKGMLCLLLGRFKEGWPLYEARWQNVAMSVHNELFAYPLWNGRDSLQNKIIIVHPEQGYGDTIQFSRYARLLASQAEQVYLVVNPPLHQLMLDSVKQWPECRNIDVISAGAKIPAFHYQLPLLSAPRVLKTELDTIPNFGTYLFADADYVARWQASLGEKRKSRIGIVWAGSDKHSNDKNRSVPLNDLLNIFQQELRCELEFHALQKDIKDSDAARLNDFHIQNHAQELDSFSDTAALIMQMDLVISVDTSVAHLAAALGVATWILLPHVPDFRWLLGREDSPWYDSVRLFRQTQARDWTSALQQLAQACNQTFAPSSISSTELAVSQLNLANDLLQQGHWQQAESIYRQEFVIHGGNAKLHNNWGVALQKLRRFDEALAAFDLAMQLDATYVSPHLNKAMCLLSLGQFEEGWRLYEWRWKNAQWHTSRRVFSQPLWLGEETIAGKKILIYAEQGLGDTLQFCRFIEQLQSLGADVMLEVPAALLALLACLPVDVYLSGTAPQDFDYQCPLLSLPLALKLRVDTIPQHIPYLQAPESIQQAWQDKIAANASKQGTPLRKKIGVVWAGSALHSNDAQRSLSLTIFSKLFGLDADFYILQKDLKRNDRISLEMMQRFGKRIFILESALLDFTDTAAAINCLDLVIAVDTSVAHLTGALGKPLYLLLPYEADFRWLQSRQDSPWYPSARLFRQQQVGDWTEAMAQLQQQLALDLIVDNGIRI</sequence>
<dbReference type="Pfam" id="PF13432">
    <property type="entry name" value="TPR_16"/>
    <property type="match status" value="3"/>
</dbReference>
<dbReference type="InterPro" id="IPR019734">
    <property type="entry name" value="TPR_rpt"/>
</dbReference>
<dbReference type="Gene3D" id="1.25.40.10">
    <property type="entry name" value="Tetratricopeptide repeat domain"/>
    <property type="match status" value="4"/>
</dbReference>